<protein>
    <submittedName>
        <fullName evidence="2">Uncharacterized protein</fullName>
    </submittedName>
</protein>
<evidence type="ECO:0000256" key="1">
    <source>
        <dbReference type="SAM" id="MobiDB-lite"/>
    </source>
</evidence>
<dbReference type="EMBL" id="JANVFT010000004">
    <property type="protein sequence ID" value="KAJ4500799.1"/>
    <property type="molecule type" value="Genomic_DNA"/>
</dbReference>
<feature type="region of interest" description="Disordered" evidence="1">
    <location>
        <begin position="239"/>
        <end position="313"/>
    </location>
</feature>
<proteinExistence type="predicted"/>
<dbReference type="Proteomes" id="UP001150217">
    <property type="component" value="Unassembled WGS sequence"/>
</dbReference>
<reference evidence="2" key="1">
    <citation type="submission" date="2022-08" db="EMBL/GenBank/DDBJ databases">
        <title>A Global Phylogenomic Analysis of the Shiitake Genus Lentinula.</title>
        <authorList>
            <consortium name="DOE Joint Genome Institute"/>
            <person name="Sierra-Patev S."/>
            <person name="Min B."/>
            <person name="Naranjo-Ortiz M."/>
            <person name="Looney B."/>
            <person name="Konkel Z."/>
            <person name="Slot J.C."/>
            <person name="Sakamoto Y."/>
            <person name="Steenwyk J.L."/>
            <person name="Rokas A."/>
            <person name="Carro J."/>
            <person name="Camarero S."/>
            <person name="Ferreira P."/>
            <person name="Molpeceres G."/>
            <person name="Ruiz-Duenas F.J."/>
            <person name="Serrano A."/>
            <person name="Henrissat B."/>
            <person name="Drula E."/>
            <person name="Hughes K.W."/>
            <person name="Mata J.L."/>
            <person name="Ishikawa N.K."/>
            <person name="Vargas-Isla R."/>
            <person name="Ushijima S."/>
            <person name="Smith C.A."/>
            <person name="Ahrendt S."/>
            <person name="Andreopoulos W."/>
            <person name="He G."/>
            <person name="Labutti K."/>
            <person name="Lipzen A."/>
            <person name="Ng V."/>
            <person name="Riley R."/>
            <person name="Sandor L."/>
            <person name="Barry K."/>
            <person name="Martinez A.T."/>
            <person name="Xiao Y."/>
            <person name="Gibbons J.G."/>
            <person name="Terashima K."/>
            <person name="Grigoriev I.V."/>
            <person name="Hibbett D.S."/>
        </authorList>
    </citation>
    <scope>NUCLEOTIDE SEQUENCE</scope>
    <source>
        <strain evidence="2">RHP3577 ss4</strain>
    </source>
</reference>
<comment type="caution">
    <text evidence="2">The sequence shown here is derived from an EMBL/GenBank/DDBJ whole genome shotgun (WGS) entry which is preliminary data.</text>
</comment>
<organism evidence="2 3">
    <name type="scientific">Lentinula lateritia</name>
    <dbReference type="NCBI Taxonomy" id="40482"/>
    <lineage>
        <taxon>Eukaryota</taxon>
        <taxon>Fungi</taxon>
        <taxon>Dikarya</taxon>
        <taxon>Basidiomycota</taxon>
        <taxon>Agaricomycotina</taxon>
        <taxon>Agaricomycetes</taxon>
        <taxon>Agaricomycetidae</taxon>
        <taxon>Agaricales</taxon>
        <taxon>Marasmiineae</taxon>
        <taxon>Omphalotaceae</taxon>
        <taxon>Lentinula</taxon>
    </lineage>
</organism>
<evidence type="ECO:0000313" key="2">
    <source>
        <dbReference type="EMBL" id="KAJ4500799.1"/>
    </source>
</evidence>
<feature type="compositionally biased region" description="Acidic residues" evidence="1">
    <location>
        <begin position="250"/>
        <end position="263"/>
    </location>
</feature>
<feature type="compositionally biased region" description="Polar residues" evidence="1">
    <location>
        <begin position="268"/>
        <end position="278"/>
    </location>
</feature>
<evidence type="ECO:0000313" key="3">
    <source>
        <dbReference type="Proteomes" id="UP001150217"/>
    </source>
</evidence>
<feature type="compositionally biased region" description="Basic and acidic residues" evidence="1">
    <location>
        <begin position="301"/>
        <end position="313"/>
    </location>
</feature>
<accession>A0ABQ8VWU8</accession>
<feature type="compositionally biased region" description="Basic and acidic residues" evidence="1">
    <location>
        <begin position="239"/>
        <end position="249"/>
    </location>
</feature>
<name>A0ABQ8VWU8_9AGAR</name>
<gene>
    <name evidence="2" type="ORF">C8R41DRAFT_862921</name>
</gene>
<sequence>MLKGKVTHQTLLSLALELKYSELVNICRDRDRFSKGKAEIGDKTLNQRCLETAASDVEAVDICNTFPKKDYLYAEMNGVEGKDVIWLVPAHPEMCEFSLGMMSGPISEANFSVSSPTVEDVISKYCFQFKLQKTRRPSSPWMVGPDPWLFHRKLQHQSKINDSRSVGVNVIVGFFWDIDALAVWISLADGGIEKNTGEKKNSNSIFRTTKRPNGFMTGWNDLFDFAFLEATNKLRYRVDEAEEDRGQSKDDEDGLEVEDEDEDLRAGTKNQHGISYANSKEDSEDEWDGIWRPEPTGGKQRSQDYEEQIKLTS</sequence>
<keyword evidence="3" id="KW-1185">Reference proteome</keyword>